<dbReference type="SUPFAM" id="SSF56574">
    <property type="entry name" value="Serpins"/>
    <property type="match status" value="2"/>
</dbReference>
<reference evidence="3" key="1">
    <citation type="submission" date="2021-04" db="EMBL/GenBank/DDBJ databases">
        <title>Genome based classification of Actinospica acidithermotolerans sp. nov., an actinobacterium isolated from an Indonesian hot spring.</title>
        <authorList>
            <person name="Kusuma A.B."/>
            <person name="Putra K.E."/>
            <person name="Nafisah S."/>
            <person name="Loh J."/>
            <person name="Nouioui I."/>
            <person name="Goodfellow M."/>
        </authorList>
    </citation>
    <scope>NUCLEOTIDE SEQUENCE</scope>
    <source>
        <strain evidence="3">MGRD01-02</strain>
    </source>
</reference>
<evidence type="ECO:0000313" key="3">
    <source>
        <dbReference type="EMBL" id="MBR7829049.1"/>
    </source>
</evidence>
<dbReference type="GO" id="GO:0004867">
    <property type="term" value="F:serine-type endopeptidase inhibitor activity"/>
    <property type="evidence" value="ECO:0007669"/>
    <property type="project" value="InterPro"/>
</dbReference>
<feature type="domain" description="Serpin" evidence="2">
    <location>
        <begin position="19"/>
        <end position="395"/>
    </location>
</feature>
<dbReference type="InterPro" id="IPR036186">
    <property type="entry name" value="Serpin_sf"/>
</dbReference>
<protein>
    <recommendedName>
        <fullName evidence="2">Serpin domain-containing protein</fullName>
    </recommendedName>
</protein>
<dbReference type="RefSeq" id="WP_212520185.1">
    <property type="nucleotide sequence ID" value="NZ_JAGSOH010000073.1"/>
</dbReference>
<dbReference type="Gene3D" id="3.30.497.10">
    <property type="entry name" value="Antithrombin, subunit I, domain 2"/>
    <property type="match status" value="2"/>
</dbReference>
<evidence type="ECO:0000259" key="2">
    <source>
        <dbReference type="SMART" id="SM00093"/>
    </source>
</evidence>
<dbReference type="Proteomes" id="UP000676325">
    <property type="component" value="Unassembled WGS sequence"/>
</dbReference>
<dbReference type="AlphaFoldDB" id="A0A941IJ48"/>
<dbReference type="InterPro" id="IPR023796">
    <property type="entry name" value="Serpin_dom"/>
</dbReference>
<evidence type="ECO:0000256" key="1">
    <source>
        <dbReference type="RuleBase" id="RU000411"/>
    </source>
</evidence>
<evidence type="ECO:0000313" key="4">
    <source>
        <dbReference type="Proteomes" id="UP000676325"/>
    </source>
</evidence>
<comment type="similarity">
    <text evidence="1">Belongs to the serpin family.</text>
</comment>
<proteinExistence type="inferred from homology"/>
<dbReference type="PANTHER" id="PTHR11461">
    <property type="entry name" value="SERINE PROTEASE INHIBITOR, SERPIN"/>
    <property type="match status" value="1"/>
</dbReference>
<dbReference type="InterPro" id="IPR042178">
    <property type="entry name" value="Serpin_sf_1"/>
</dbReference>
<organism evidence="3 4">
    <name type="scientific">Actinospica acidithermotolerans</name>
    <dbReference type="NCBI Taxonomy" id="2828514"/>
    <lineage>
        <taxon>Bacteria</taxon>
        <taxon>Bacillati</taxon>
        <taxon>Actinomycetota</taxon>
        <taxon>Actinomycetes</taxon>
        <taxon>Catenulisporales</taxon>
        <taxon>Actinospicaceae</taxon>
        <taxon>Actinospica</taxon>
    </lineage>
</organism>
<keyword evidence="4" id="KW-1185">Reference proteome</keyword>
<dbReference type="SMART" id="SM00093">
    <property type="entry name" value="SERPIN"/>
    <property type="match status" value="1"/>
</dbReference>
<accession>A0A941IJ48</accession>
<dbReference type="Pfam" id="PF00079">
    <property type="entry name" value="Serpin"/>
    <property type="match status" value="2"/>
</dbReference>
<dbReference type="GO" id="GO:0005615">
    <property type="term" value="C:extracellular space"/>
    <property type="evidence" value="ECO:0007669"/>
    <property type="project" value="InterPro"/>
</dbReference>
<dbReference type="EMBL" id="JAGSOH010000073">
    <property type="protein sequence ID" value="MBR7829049.1"/>
    <property type="molecule type" value="Genomic_DNA"/>
</dbReference>
<name>A0A941IJ48_9ACTN</name>
<comment type="caution">
    <text evidence="3">The sequence shown here is derived from an EMBL/GenBank/DDBJ whole genome shotgun (WGS) entry which is preliminary data.</text>
</comment>
<dbReference type="InterPro" id="IPR000215">
    <property type="entry name" value="Serpin_fam"/>
</dbReference>
<dbReference type="PANTHER" id="PTHR11461:SF211">
    <property type="entry name" value="GH10112P-RELATED"/>
    <property type="match status" value="1"/>
</dbReference>
<sequence>MSTISTGGGLTQQAVQAANRLTTRWTAALHGSDEASVYSGIGVWPLLGLLSAGADEKGREELGAAFGLGADEVSDTVRGVVDLFDRNDGLALAMGVWRRAELTIREEWLEIVPPATRGVLTGDAAQDQAALDAWVSRHTNERITRMPCQLGPSIELLLASALTVDTEWLEKLKASSGRGVGAWADLTLPLLSREAEPEDLWLVHTPGGPLTVSLLEGSADIDVYLLLGEDGRDARSVLSDGLAALDSLPAEGIAGTEWGEDLPPGVTATTVRNSTGQPETRLECVAFDLSARHDLLKTADVFGLSHVASGGGHFPGISETPLRVGQARQDVVAEFSADGFKAAAVTSVSVARAAFARPPENEARRTTVSYTRPHAFAAVHRTSGLVLVAGWVAKPGAANRQGGGSGA</sequence>
<gene>
    <name evidence="3" type="ORF">KDK95_22270</name>
</gene>